<dbReference type="EMBL" id="JARAOO010000003">
    <property type="protein sequence ID" value="KAJ7976596.1"/>
    <property type="molecule type" value="Genomic_DNA"/>
</dbReference>
<dbReference type="PANTHER" id="PTHR31482">
    <property type="entry name" value="ESTS AU081301(E20138)"/>
    <property type="match status" value="1"/>
</dbReference>
<accession>A0AAD7VHZ9</accession>
<name>A0AAD7VHZ9_QUISA</name>
<evidence type="ECO:0000259" key="1">
    <source>
        <dbReference type="PROSITE" id="PS50181"/>
    </source>
</evidence>
<protein>
    <submittedName>
        <fullName evidence="2">F-box protein</fullName>
    </submittedName>
</protein>
<proteinExistence type="predicted"/>
<dbReference type="Gene3D" id="1.20.1280.50">
    <property type="match status" value="1"/>
</dbReference>
<dbReference type="AlphaFoldDB" id="A0AAD7VHZ9"/>
<gene>
    <name evidence="2" type="ORF">O6P43_006359</name>
</gene>
<keyword evidence="3" id="KW-1185">Reference proteome</keyword>
<evidence type="ECO:0000313" key="3">
    <source>
        <dbReference type="Proteomes" id="UP001163823"/>
    </source>
</evidence>
<evidence type="ECO:0000313" key="2">
    <source>
        <dbReference type="EMBL" id="KAJ7976596.1"/>
    </source>
</evidence>
<reference evidence="2" key="1">
    <citation type="journal article" date="2023" name="Science">
        <title>Elucidation of the pathway for biosynthesis of saponin adjuvants from the soapbark tree.</title>
        <authorList>
            <person name="Reed J."/>
            <person name="Orme A."/>
            <person name="El-Demerdash A."/>
            <person name="Owen C."/>
            <person name="Martin L.B.B."/>
            <person name="Misra R.C."/>
            <person name="Kikuchi S."/>
            <person name="Rejzek M."/>
            <person name="Martin A.C."/>
            <person name="Harkess A."/>
            <person name="Leebens-Mack J."/>
            <person name="Louveau T."/>
            <person name="Stephenson M.J."/>
            <person name="Osbourn A."/>
        </authorList>
    </citation>
    <scope>NUCLEOTIDE SEQUENCE</scope>
    <source>
        <strain evidence="2">S10</strain>
    </source>
</reference>
<dbReference type="SMART" id="SM00256">
    <property type="entry name" value="FBOX"/>
    <property type="match status" value="1"/>
</dbReference>
<dbReference type="KEGG" id="qsa:O6P43_006359"/>
<organism evidence="2 3">
    <name type="scientific">Quillaja saponaria</name>
    <name type="common">Soap bark tree</name>
    <dbReference type="NCBI Taxonomy" id="32244"/>
    <lineage>
        <taxon>Eukaryota</taxon>
        <taxon>Viridiplantae</taxon>
        <taxon>Streptophyta</taxon>
        <taxon>Embryophyta</taxon>
        <taxon>Tracheophyta</taxon>
        <taxon>Spermatophyta</taxon>
        <taxon>Magnoliopsida</taxon>
        <taxon>eudicotyledons</taxon>
        <taxon>Gunneridae</taxon>
        <taxon>Pentapetalae</taxon>
        <taxon>rosids</taxon>
        <taxon>fabids</taxon>
        <taxon>Fabales</taxon>
        <taxon>Quillajaceae</taxon>
        <taxon>Quillaja</taxon>
    </lineage>
</organism>
<dbReference type="PANTHER" id="PTHR31482:SF18">
    <property type="entry name" value="ESTS AU081301(E20138)"/>
    <property type="match status" value="1"/>
</dbReference>
<dbReference type="InterPro" id="IPR036047">
    <property type="entry name" value="F-box-like_dom_sf"/>
</dbReference>
<sequence length="247" mass="28530">MPLKKILKADVRKEEERKVSLLDSPESTLQLILECLSPIELCVVSELCTSLRYICRGDNLWEKHFTQKWGKVIGDNAYREWKWHLEKRKRQNLLNQGIQNGSLGSLEGVWPDLCLGSYLEHRGQSSSLIADDSIMAWYISLHSGKLWFPAQVYSSGGSQLCDALLRYNYKADTFTARLVVCCYWSLINAFVTIVDPVNSSWRRTMLNRKIHGEQSIRGGGFYEGIRKLQSEEEIARWKKLRGTPNWK</sequence>
<feature type="domain" description="F-box" evidence="1">
    <location>
        <begin position="18"/>
        <end position="64"/>
    </location>
</feature>
<dbReference type="PROSITE" id="PS50181">
    <property type="entry name" value="FBOX"/>
    <property type="match status" value="1"/>
</dbReference>
<dbReference type="Proteomes" id="UP001163823">
    <property type="component" value="Chromosome 3"/>
</dbReference>
<comment type="caution">
    <text evidence="2">The sequence shown here is derived from an EMBL/GenBank/DDBJ whole genome shotgun (WGS) entry which is preliminary data.</text>
</comment>
<dbReference type="Pfam" id="PF12937">
    <property type="entry name" value="F-box-like"/>
    <property type="match status" value="1"/>
</dbReference>
<dbReference type="SUPFAM" id="SSF81383">
    <property type="entry name" value="F-box domain"/>
    <property type="match status" value="1"/>
</dbReference>
<dbReference type="InterPro" id="IPR001810">
    <property type="entry name" value="F-box_dom"/>
</dbReference>